<keyword evidence="2" id="KW-1133">Transmembrane helix</keyword>
<evidence type="ECO:0000256" key="2">
    <source>
        <dbReference type="SAM" id="Phobius"/>
    </source>
</evidence>
<keyword evidence="2" id="KW-0472">Membrane</keyword>
<evidence type="ECO:0000256" key="1">
    <source>
        <dbReference type="SAM" id="Coils"/>
    </source>
</evidence>
<name>A0AAW1D6C5_9HEMI</name>
<dbReference type="EMBL" id="JAPXFL010000007">
    <property type="protein sequence ID" value="KAK9503895.1"/>
    <property type="molecule type" value="Genomic_DNA"/>
</dbReference>
<feature type="transmembrane region" description="Helical" evidence="2">
    <location>
        <begin position="6"/>
        <end position="24"/>
    </location>
</feature>
<gene>
    <name evidence="3" type="ORF">O3M35_010359</name>
</gene>
<proteinExistence type="predicted"/>
<keyword evidence="4" id="KW-1185">Reference proteome</keyword>
<protein>
    <recommendedName>
        <fullName evidence="5">Gustatory receptor</fullName>
    </recommendedName>
</protein>
<sequence>MYGLFGVNAFCNSIICIFYSRNYIKQLNNILNNILNESSHKLDRACIWLFLFVTECIIRIFPGLYRDLDDVGRRWTNSIRLPTLINDSLTMLNMLILEISLRKFNEDLENLLKEKHLTENILDNLMNEYIRISKNIQLFNKCYVFTLFTLPVLSTIRTILISIKFLAILDDEDPAILSSTFALFTGIFLVITLTGRLLFLCWCSSKLTEESEDTLTLVLNLRLIWYRKATPYLIKKLYPVDAVLFSRVWGSRWSSRQQWLIEMIKIMQYLETSVTYIIVAAQFTPADN</sequence>
<evidence type="ECO:0000313" key="3">
    <source>
        <dbReference type="EMBL" id="KAK9503895.1"/>
    </source>
</evidence>
<evidence type="ECO:0008006" key="5">
    <source>
        <dbReference type="Google" id="ProtNLM"/>
    </source>
</evidence>
<dbReference type="Proteomes" id="UP001461498">
    <property type="component" value="Unassembled WGS sequence"/>
</dbReference>
<comment type="caution">
    <text evidence="3">The sequence shown here is derived from an EMBL/GenBank/DDBJ whole genome shotgun (WGS) entry which is preliminary data.</text>
</comment>
<feature type="transmembrane region" description="Helical" evidence="2">
    <location>
        <begin position="175"/>
        <end position="199"/>
    </location>
</feature>
<keyword evidence="1" id="KW-0175">Coiled coil</keyword>
<feature type="coiled-coil region" evidence="1">
    <location>
        <begin position="94"/>
        <end position="128"/>
    </location>
</feature>
<keyword evidence="2" id="KW-0812">Transmembrane</keyword>
<organism evidence="3 4">
    <name type="scientific">Rhynocoris fuscipes</name>
    <dbReference type="NCBI Taxonomy" id="488301"/>
    <lineage>
        <taxon>Eukaryota</taxon>
        <taxon>Metazoa</taxon>
        <taxon>Ecdysozoa</taxon>
        <taxon>Arthropoda</taxon>
        <taxon>Hexapoda</taxon>
        <taxon>Insecta</taxon>
        <taxon>Pterygota</taxon>
        <taxon>Neoptera</taxon>
        <taxon>Paraneoptera</taxon>
        <taxon>Hemiptera</taxon>
        <taxon>Heteroptera</taxon>
        <taxon>Panheteroptera</taxon>
        <taxon>Cimicomorpha</taxon>
        <taxon>Reduviidae</taxon>
        <taxon>Harpactorinae</taxon>
        <taxon>Harpactorini</taxon>
        <taxon>Rhynocoris</taxon>
    </lineage>
</organism>
<reference evidence="3 4" key="1">
    <citation type="submission" date="2022-12" db="EMBL/GenBank/DDBJ databases">
        <title>Chromosome-level genome assembly of true bugs.</title>
        <authorList>
            <person name="Ma L."/>
            <person name="Li H."/>
        </authorList>
    </citation>
    <scope>NUCLEOTIDE SEQUENCE [LARGE SCALE GENOMIC DNA]</scope>
    <source>
        <strain evidence="3">Lab_2022b</strain>
    </source>
</reference>
<feature type="transmembrane region" description="Helical" evidence="2">
    <location>
        <begin position="142"/>
        <end position="169"/>
    </location>
</feature>
<dbReference type="AlphaFoldDB" id="A0AAW1D6C5"/>
<accession>A0AAW1D6C5</accession>
<evidence type="ECO:0000313" key="4">
    <source>
        <dbReference type="Proteomes" id="UP001461498"/>
    </source>
</evidence>